<organism evidence="2 3">
    <name type="scientific">Cercospora berteroae</name>
    <dbReference type="NCBI Taxonomy" id="357750"/>
    <lineage>
        <taxon>Eukaryota</taxon>
        <taxon>Fungi</taxon>
        <taxon>Dikarya</taxon>
        <taxon>Ascomycota</taxon>
        <taxon>Pezizomycotina</taxon>
        <taxon>Dothideomycetes</taxon>
        <taxon>Dothideomycetidae</taxon>
        <taxon>Mycosphaerellales</taxon>
        <taxon>Mycosphaerellaceae</taxon>
        <taxon>Cercospora</taxon>
    </lineage>
</organism>
<dbReference type="OrthoDB" id="3636001at2759"/>
<comment type="caution">
    <text evidence="2">The sequence shown here is derived from an EMBL/GenBank/DDBJ whole genome shotgun (WGS) entry which is preliminary data.</text>
</comment>
<feature type="signal peptide" evidence="1">
    <location>
        <begin position="1"/>
        <end position="19"/>
    </location>
</feature>
<gene>
    <name evidence="2" type="ORF">CBER1_11801</name>
</gene>
<evidence type="ECO:0000313" key="2">
    <source>
        <dbReference type="EMBL" id="PPJ58006.1"/>
    </source>
</evidence>
<dbReference type="Proteomes" id="UP000237631">
    <property type="component" value="Unassembled WGS sequence"/>
</dbReference>
<keyword evidence="3" id="KW-1185">Reference proteome</keyword>
<feature type="chain" id="PRO_5015597743" description="Cell wall protein PhiA" evidence="1">
    <location>
        <begin position="20"/>
        <end position="227"/>
    </location>
</feature>
<evidence type="ECO:0000313" key="3">
    <source>
        <dbReference type="Proteomes" id="UP000237631"/>
    </source>
</evidence>
<evidence type="ECO:0000256" key="1">
    <source>
        <dbReference type="SAM" id="SignalP"/>
    </source>
</evidence>
<dbReference type="AlphaFoldDB" id="A0A2S6CE73"/>
<proteinExistence type="predicted"/>
<reference evidence="3" key="1">
    <citation type="journal article" date="2017" name="bioRxiv">
        <title>Conservation of a gene cluster reveals novel cercosporin biosynthetic mechanisms and extends production to the genus Colletotrichum.</title>
        <authorList>
            <person name="de Jonge R."/>
            <person name="Ebert M.K."/>
            <person name="Huitt-Roehl C.R."/>
            <person name="Pal P."/>
            <person name="Suttle J.C."/>
            <person name="Spanner R.E."/>
            <person name="Neubauer J.D."/>
            <person name="Jurick W.M.II."/>
            <person name="Stott K.A."/>
            <person name="Secor G.A."/>
            <person name="Thomma B.P.H.J."/>
            <person name="Van de Peer Y."/>
            <person name="Townsend C.A."/>
            <person name="Bolton M.D."/>
        </authorList>
    </citation>
    <scope>NUCLEOTIDE SEQUENCE [LARGE SCALE GENOMIC DNA]</scope>
    <source>
        <strain evidence="3">CBS538.71</strain>
    </source>
</reference>
<protein>
    <recommendedName>
        <fullName evidence="4">Cell wall protein PhiA</fullName>
    </recommendedName>
</protein>
<name>A0A2S6CE73_9PEZI</name>
<evidence type="ECO:0008006" key="4">
    <source>
        <dbReference type="Google" id="ProtNLM"/>
    </source>
</evidence>
<dbReference type="EMBL" id="PNEN01000476">
    <property type="protein sequence ID" value="PPJ58006.1"/>
    <property type="molecule type" value="Genomic_DNA"/>
</dbReference>
<sequence>MLTTTFSLAVLLGTSLAFAQTELMQVVDEAPSPDIDPFGMEATGEALGTFPVQITASNGRIYIGGNQTQPTNCSSAQSVHDFATFIWRSDRTLWLHGQDPAHSQQIWADVGGDGLTGYSTAKEATPGQASLSPFEIDPETRIVTFNGSTVKGCPVDSTKPTTAPFGIWFSTEVKPGNLTNCFDVTLQAYKTIHADACTYSHLASCDEAPETCGSMKDPVGGIPPARE</sequence>
<accession>A0A2S6CE73</accession>
<keyword evidence="1" id="KW-0732">Signal</keyword>